<feature type="compositionally biased region" description="Pro residues" evidence="1">
    <location>
        <begin position="92"/>
        <end position="103"/>
    </location>
</feature>
<dbReference type="Gene3D" id="3.40.50.150">
    <property type="entry name" value="Vaccinia Virus protein VP39"/>
    <property type="match status" value="1"/>
</dbReference>
<evidence type="ECO:0000313" key="3">
    <source>
        <dbReference type="EMBL" id="GAT42581.1"/>
    </source>
</evidence>
<feature type="compositionally biased region" description="Polar residues" evidence="1">
    <location>
        <begin position="302"/>
        <end position="320"/>
    </location>
</feature>
<feature type="region of interest" description="Disordered" evidence="1">
    <location>
        <begin position="930"/>
        <end position="958"/>
    </location>
</feature>
<evidence type="ECO:0000259" key="2">
    <source>
        <dbReference type="Pfam" id="PF13649"/>
    </source>
</evidence>
<gene>
    <name evidence="3" type="ORF">MCHLO_00293</name>
</gene>
<dbReference type="InterPro" id="IPR029063">
    <property type="entry name" value="SAM-dependent_MTases_sf"/>
</dbReference>
<dbReference type="SUPFAM" id="SSF53335">
    <property type="entry name" value="S-adenosyl-L-methionine-dependent methyltransferases"/>
    <property type="match status" value="1"/>
</dbReference>
<name>A0ABQ0KYI7_MYCCL</name>
<organism evidence="3 4">
    <name type="scientific">Mycena chlorophos</name>
    <name type="common">Agaric fungus</name>
    <name type="synonym">Agaricus chlorophos</name>
    <dbReference type="NCBI Taxonomy" id="658473"/>
    <lineage>
        <taxon>Eukaryota</taxon>
        <taxon>Fungi</taxon>
        <taxon>Dikarya</taxon>
        <taxon>Basidiomycota</taxon>
        <taxon>Agaricomycotina</taxon>
        <taxon>Agaricomycetes</taxon>
        <taxon>Agaricomycetidae</taxon>
        <taxon>Agaricales</taxon>
        <taxon>Marasmiineae</taxon>
        <taxon>Mycenaceae</taxon>
        <taxon>Mycena</taxon>
    </lineage>
</organism>
<dbReference type="Pfam" id="PF13649">
    <property type="entry name" value="Methyltransf_25"/>
    <property type="match status" value="1"/>
</dbReference>
<evidence type="ECO:0000313" key="4">
    <source>
        <dbReference type="Proteomes" id="UP000815677"/>
    </source>
</evidence>
<dbReference type="PANTHER" id="PTHR43591:SF24">
    <property type="entry name" value="2-METHOXY-6-POLYPRENYL-1,4-BENZOQUINOL METHYLASE, MITOCHONDRIAL"/>
    <property type="match status" value="1"/>
</dbReference>
<proteinExistence type="predicted"/>
<feature type="region of interest" description="Disordered" evidence="1">
    <location>
        <begin position="412"/>
        <end position="456"/>
    </location>
</feature>
<dbReference type="InterPro" id="IPR041698">
    <property type="entry name" value="Methyltransf_25"/>
</dbReference>
<reference evidence="3" key="1">
    <citation type="submission" date="2014-09" db="EMBL/GenBank/DDBJ databases">
        <title>Genome sequence of the luminous mushroom Mycena chlorophos for searching fungal bioluminescence genes.</title>
        <authorList>
            <person name="Tanaka Y."/>
            <person name="Kasuga D."/>
            <person name="Oba Y."/>
            <person name="Hase S."/>
            <person name="Sato K."/>
            <person name="Oba Y."/>
            <person name="Sakakibara Y."/>
        </authorList>
    </citation>
    <scope>NUCLEOTIDE SEQUENCE</scope>
</reference>
<dbReference type="Proteomes" id="UP000815677">
    <property type="component" value="Unassembled WGS sequence"/>
</dbReference>
<feature type="region of interest" description="Disordered" evidence="1">
    <location>
        <begin position="73"/>
        <end position="222"/>
    </location>
</feature>
<feature type="compositionally biased region" description="Low complexity" evidence="1">
    <location>
        <begin position="124"/>
        <end position="135"/>
    </location>
</feature>
<feature type="compositionally biased region" description="Low complexity" evidence="1">
    <location>
        <begin position="170"/>
        <end position="185"/>
    </location>
</feature>
<evidence type="ECO:0000256" key="1">
    <source>
        <dbReference type="SAM" id="MobiDB-lite"/>
    </source>
</evidence>
<keyword evidence="4" id="KW-1185">Reference proteome</keyword>
<dbReference type="EMBL" id="DF838098">
    <property type="protein sequence ID" value="GAT42581.1"/>
    <property type="molecule type" value="Genomic_DNA"/>
</dbReference>
<sequence>MMPPWSGRQLLECAAPYLQCFLPFHRSLRMAGRAARSRGKKEIQLTPTPFVSGMPQSHNTSVTAGVFPSTLSSSYGTSIRSPSPNAGTTPPWMTPFPSSPPRTAPLLPLSDEDANKTRRPLPPYTGSSSSPGTTSMLDTKSISLNNQQTTYLPTPTQSPQVSHATLGRPSSSTLSTLSALPTSESDMFPSWSGNHPYSQSPYRSPPSSPPSTSSNLTSLSSPWSHTRTLDAAYSVTSVAPTQSSSSEEDQFHAVKPQPASFVYPSSRTRARPNKPPTKAVHGHKLKDSVTTVQVVAPGTMSREVQSVRSAGSDRSSATSGGSDGTEVGSATRSAPSVDSTFYFPVARTRAHPKAPGLPFGKGKRKETVTDLEDSSKYSSGFLGFGLKSKKATPSLYIPATPTLPSGLLLSAETRQSQTPTPTTPRSGVSDTVDDIDSRNASPVPRQPQSTSKIGTYPLDSYDTTLMDIDRQTWDLLKKLNRSYGGPSFHDYGDCPPSRVLDLGCGAGWWLLDAAVAWKSAGTQFVGLDMYDTMRGAWSTAQRAGVSGNIKFMRGNFVKDALPFPDKSFELVRMANLAFCISHSQWESVLVQVKRVLVDGGRLELIEDHVFFPYGKPFSEQSPTADAEVALRRLSLSNNAAPHHTMEDQTIGGWNERAETSQELETLFENMLCYRFGIHPRPAEFVPELIRRVFGGGAVKEVATMNLTLAPPPEQPYDAIEEDEVGFADVLARSPGLTLSPSTLVPMQPAELLASVSKHSRVLLSCKNALADYAAEVSECADSDSQRDAATEALWDYQNFLRERFDPPADLAAEAPEFSLQSPEVCADEISLQSDERQDLEEYQSVFQTRYEWATEPSMDILSPSTPLTSPIVPVQSQTVRSPTLPAHLVLPPAPTSPPPLPPSIQRIRPPPSLSPPAASLSLPIIRPPSPSLSMRKVSPPSALEAVGDATGRERSASLSSTFTAGTAAAPPYSRAELTHVRTFYVYEAVRSTGAQL</sequence>
<dbReference type="PANTHER" id="PTHR43591">
    <property type="entry name" value="METHYLTRANSFERASE"/>
    <property type="match status" value="1"/>
</dbReference>
<feature type="region of interest" description="Disordered" evidence="1">
    <location>
        <begin position="240"/>
        <end position="284"/>
    </location>
</feature>
<protein>
    <recommendedName>
        <fullName evidence="2">Methyltransferase domain-containing protein</fullName>
    </recommendedName>
</protein>
<feature type="compositionally biased region" description="Polar residues" evidence="1">
    <location>
        <begin position="136"/>
        <end position="163"/>
    </location>
</feature>
<feature type="compositionally biased region" description="Low complexity" evidence="1">
    <location>
        <begin position="413"/>
        <end position="426"/>
    </location>
</feature>
<feature type="compositionally biased region" description="Low complexity" evidence="1">
    <location>
        <begin position="210"/>
        <end position="222"/>
    </location>
</feature>
<accession>A0ABQ0KYI7</accession>
<feature type="compositionally biased region" description="Polar residues" evidence="1">
    <location>
        <begin position="73"/>
        <end position="87"/>
    </location>
</feature>
<feature type="domain" description="Methyltransferase" evidence="2">
    <location>
        <begin position="499"/>
        <end position="600"/>
    </location>
</feature>
<feature type="region of interest" description="Disordered" evidence="1">
    <location>
        <begin position="297"/>
        <end position="336"/>
    </location>
</feature>
<feature type="region of interest" description="Disordered" evidence="1">
    <location>
        <begin position="350"/>
        <end position="372"/>
    </location>
</feature>
<dbReference type="CDD" id="cd02440">
    <property type="entry name" value="AdoMet_MTases"/>
    <property type="match status" value="1"/>
</dbReference>